<dbReference type="PANTHER" id="PTHR30347">
    <property type="entry name" value="POTASSIUM CHANNEL RELATED"/>
    <property type="match status" value="1"/>
</dbReference>
<reference evidence="10" key="1">
    <citation type="submission" date="2020-12" db="EMBL/GenBank/DDBJ databases">
        <title>Bacterial novel species Flavobacterium sp. SE-1-e isolated from soil.</title>
        <authorList>
            <person name="Jung H.-Y."/>
        </authorList>
    </citation>
    <scope>NUCLEOTIDE SEQUENCE</scope>
    <source>
        <strain evidence="10">SE-1-e</strain>
    </source>
</reference>
<dbReference type="PANTHER" id="PTHR30347:SF1">
    <property type="entry name" value="MECHANOSENSITIVE CHANNEL MSCK"/>
    <property type="match status" value="1"/>
</dbReference>
<dbReference type="InterPro" id="IPR023408">
    <property type="entry name" value="MscS_beta-dom_sf"/>
</dbReference>
<feature type="transmembrane region" description="Helical" evidence="7">
    <location>
        <begin position="61"/>
        <end position="80"/>
    </location>
</feature>
<keyword evidence="3" id="KW-1003">Cell membrane</keyword>
<accession>A0A934UK43</accession>
<dbReference type="InterPro" id="IPR052702">
    <property type="entry name" value="MscS-like_channel"/>
</dbReference>
<dbReference type="InterPro" id="IPR049278">
    <property type="entry name" value="MS_channel_C"/>
</dbReference>
<dbReference type="Proteomes" id="UP000609172">
    <property type="component" value="Unassembled WGS sequence"/>
</dbReference>
<evidence type="ECO:0000256" key="5">
    <source>
        <dbReference type="ARBA" id="ARBA00022989"/>
    </source>
</evidence>
<comment type="caution">
    <text evidence="10">The sequence shown here is derived from an EMBL/GenBank/DDBJ whole genome shotgun (WGS) entry which is preliminary data.</text>
</comment>
<dbReference type="AlphaFoldDB" id="A0A934UK43"/>
<keyword evidence="5 7" id="KW-1133">Transmembrane helix</keyword>
<dbReference type="InterPro" id="IPR010920">
    <property type="entry name" value="LSM_dom_sf"/>
</dbReference>
<protein>
    <submittedName>
        <fullName evidence="10">Mechanosensitive ion channel</fullName>
    </submittedName>
</protein>
<dbReference type="Gene3D" id="2.30.30.60">
    <property type="match status" value="1"/>
</dbReference>
<organism evidence="10 11">
    <name type="scientific">Flavobacterium agrisoli</name>
    <dbReference type="NCBI Taxonomy" id="2793066"/>
    <lineage>
        <taxon>Bacteria</taxon>
        <taxon>Pseudomonadati</taxon>
        <taxon>Bacteroidota</taxon>
        <taxon>Flavobacteriia</taxon>
        <taxon>Flavobacteriales</taxon>
        <taxon>Flavobacteriaceae</taxon>
        <taxon>Flavobacterium</taxon>
    </lineage>
</organism>
<keyword evidence="6 7" id="KW-0472">Membrane</keyword>
<feature type="domain" description="Mechanosensitive ion channel MscS" evidence="8">
    <location>
        <begin position="107"/>
        <end position="172"/>
    </location>
</feature>
<evidence type="ECO:0000256" key="4">
    <source>
        <dbReference type="ARBA" id="ARBA00022692"/>
    </source>
</evidence>
<dbReference type="SUPFAM" id="SSF82689">
    <property type="entry name" value="Mechanosensitive channel protein MscS (YggB), C-terminal domain"/>
    <property type="match status" value="1"/>
</dbReference>
<proteinExistence type="inferred from homology"/>
<evidence type="ECO:0000256" key="6">
    <source>
        <dbReference type="ARBA" id="ARBA00023136"/>
    </source>
</evidence>
<dbReference type="SUPFAM" id="SSF50182">
    <property type="entry name" value="Sm-like ribonucleoproteins"/>
    <property type="match status" value="1"/>
</dbReference>
<dbReference type="GO" id="GO:0005886">
    <property type="term" value="C:plasma membrane"/>
    <property type="evidence" value="ECO:0007669"/>
    <property type="project" value="UniProtKB-SubCell"/>
</dbReference>
<dbReference type="GO" id="GO:0008381">
    <property type="term" value="F:mechanosensitive monoatomic ion channel activity"/>
    <property type="evidence" value="ECO:0007669"/>
    <property type="project" value="UniProtKB-ARBA"/>
</dbReference>
<feature type="transmembrane region" description="Helical" evidence="7">
    <location>
        <begin position="20"/>
        <end position="40"/>
    </location>
</feature>
<dbReference type="Gene3D" id="1.10.287.1260">
    <property type="match status" value="1"/>
</dbReference>
<name>A0A934UK43_9FLAO</name>
<keyword evidence="11" id="KW-1185">Reference proteome</keyword>
<feature type="domain" description="Mechanosensitive ion channel MscS C-terminal" evidence="9">
    <location>
        <begin position="181"/>
        <end position="263"/>
    </location>
</feature>
<keyword evidence="4 7" id="KW-0812">Transmembrane</keyword>
<evidence type="ECO:0000256" key="2">
    <source>
        <dbReference type="ARBA" id="ARBA00008017"/>
    </source>
</evidence>
<evidence type="ECO:0000256" key="7">
    <source>
        <dbReference type="SAM" id="Phobius"/>
    </source>
</evidence>
<dbReference type="RefSeq" id="WP_200106306.1">
    <property type="nucleotide sequence ID" value="NZ_JAEHFV010000003.1"/>
</dbReference>
<evidence type="ECO:0000259" key="8">
    <source>
        <dbReference type="Pfam" id="PF00924"/>
    </source>
</evidence>
<comment type="similarity">
    <text evidence="2">Belongs to the MscS (TC 1.A.23) family.</text>
</comment>
<evidence type="ECO:0000313" key="10">
    <source>
        <dbReference type="EMBL" id="MBK0370184.1"/>
    </source>
</evidence>
<dbReference type="EMBL" id="JAEHFV010000003">
    <property type="protein sequence ID" value="MBK0370184.1"/>
    <property type="molecule type" value="Genomic_DNA"/>
</dbReference>
<feature type="transmembrane region" description="Helical" evidence="7">
    <location>
        <begin position="86"/>
        <end position="108"/>
    </location>
</feature>
<dbReference type="Gene3D" id="3.30.70.100">
    <property type="match status" value="1"/>
</dbReference>
<dbReference type="InterPro" id="IPR011014">
    <property type="entry name" value="MscS_channel_TM-2"/>
</dbReference>
<sequence>MWKDIVKFISHNFINGENIKISLLDIILVVIAVLVTQFILKAVQSFFRKKLSENEMKRFDSVYQVFKYVVYLFVIVFLLKEVGVNVGVFLTASAAIFVGLGFALQTFFQDIISGILIILDKSLHVGDVIEINDHVGEVKEIKLRTTVMITRNDRVMIIPNHKFMEDPLFNWTQNKSSNREKVTVGVAYGSDVKLVEKLLMEAAESVDRVLKTERINVTFDDFADSSLTFAIHFYVPNGLNAPGIQSEVRFKIYELFEANAISIAFPQLDLHLVSTPKDFVLNKRND</sequence>
<gene>
    <name evidence="10" type="ORF">I5M07_10065</name>
</gene>
<comment type="subcellular location">
    <subcellularLocation>
        <location evidence="1">Cell membrane</location>
        <topology evidence="1">Multi-pass membrane protein</topology>
    </subcellularLocation>
</comment>
<evidence type="ECO:0000256" key="3">
    <source>
        <dbReference type="ARBA" id="ARBA00022475"/>
    </source>
</evidence>
<dbReference type="InterPro" id="IPR011066">
    <property type="entry name" value="MscS_channel_C_sf"/>
</dbReference>
<evidence type="ECO:0000259" key="9">
    <source>
        <dbReference type="Pfam" id="PF21082"/>
    </source>
</evidence>
<evidence type="ECO:0000256" key="1">
    <source>
        <dbReference type="ARBA" id="ARBA00004651"/>
    </source>
</evidence>
<dbReference type="InterPro" id="IPR006685">
    <property type="entry name" value="MscS_channel_2nd"/>
</dbReference>
<dbReference type="SUPFAM" id="SSF82861">
    <property type="entry name" value="Mechanosensitive channel protein MscS (YggB), transmembrane region"/>
    <property type="match status" value="1"/>
</dbReference>
<dbReference type="Pfam" id="PF21082">
    <property type="entry name" value="MS_channel_3rd"/>
    <property type="match status" value="1"/>
</dbReference>
<evidence type="ECO:0000313" key="11">
    <source>
        <dbReference type="Proteomes" id="UP000609172"/>
    </source>
</evidence>
<dbReference type="Pfam" id="PF00924">
    <property type="entry name" value="MS_channel_2nd"/>
    <property type="match status" value="1"/>
</dbReference>